<dbReference type="Proteomes" id="UP001054837">
    <property type="component" value="Unassembled WGS sequence"/>
</dbReference>
<reference evidence="2 3" key="1">
    <citation type="submission" date="2021-06" db="EMBL/GenBank/DDBJ databases">
        <title>Caerostris darwini draft genome.</title>
        <authorList>
            <person name="Kono N."/>
            <person name="Arakawa K."/>
        </authorList>
    </citation>
    <scope>NUCLEOTIDE SEQUENCE [LARGE SCALE GENOMIC DNA]</scope>
</reference>
<name>A0AAV4VA27_9ARAC</name>
<feature type="region of interest" description="Disordered" evidence="1">
    <location>
        <begin position="23"/>
        <end position="55"/>
    </location>
</feature>
<evidence type="ECO:0000313" key="3">
    <source>
        <dbReference type="Proteomes" id="UP001054837"/>
    </source>
</evidence>
<keyword evidence="3" id="KW-1185">Reference proteome</keyword>
<proteinExistence type="predicted"/>
<evidence type="ECO:0000256" key="1">
    <source>
        <dbReference type="SAM" id="MobiDB-lite"/>
    </source>
</evidence>
<accession>A0AAV4VA27</accession>
<comment type="caution">
    <text evidence="2">The sequence shown here is derived from an EMBL/GenBank/DDBJ whole genome shotgun (WGS) entry which is preliminary data.</text>
</comment>
<dbReference type="EMBL" id="BPLQ01012688">
    <property type="protein sequence ID" value="GIY67105.1"/>
    <property type="molecule type" value="Genomic_DNA"/>
</dbReference>
<gene>
    <name evidence="2" type="ORF">CDAR_208461</name>
</gene>
<sequence length="121" mass="13423">MRYRISAQRVIWGRYTTAPERAHCFRNSPTTPLPNEPDNQRAKMAVSPTDRNGRNCALTSRETEESVSLHNQNPSVTPVSLGKACCKTALAKPRAAFTTRHYAHAAISAVKQTTFVRATPQ</sequence>
<protein>
    <submittedName>
        <fullName evidence="2">Uncharacterized protein</fullName>
    </submittedName>
</protein>
<organism evidence="2 3">
    <name type="scientific">Caerostris darwini</name>
    <dbReference type="NCBI Taxonomy" id="1538125"/>
    <lineage>
        <taxon>Eukaryota</taxon>
        <taxon>Metazoa</taxon>
        <taxon>Ecdysozoa</taxon>
        <taxon>Arthropoda</taxon>
        <taxon>Chelicerata</taxon>
        <taxon>Arachnida</taxon>
        <taxon>Araneae</taxon>
        <taxon>Araneomorphae</taxon>
        <taxon>Entelegynae</taxon>
        <taxon>Araneoidea</taxon>
        <taxon>Araneidae</taxon>
        <taxon>Caerostris</taxon>
    </lineage>
</organism>
<evidence type="ECO:0000313" key="2">
    <source>
        <dbReference type="EMBL" id="GIY67105.1"/>
    </source>
</evidence>
<dbReference type="AlphaFoldDB" id="A0AAV4VA27"/>